<dbReference type="PANTHER" id="PTHR31451:SF60">
    <property type="entry name" value="MANNAN ENDO-1,4-BETA-MANNOSIDASE 1"/>
    <property type="match status" value="1"/>
</dbReference>
<gene>
    <name evidence="10" type="ORF">FH972_013856</name>
</gene>
<evidence type="ECO:0000313" key="10">
    <source>
        <dbReference type="EMBL" id="KAE8057143.1"/>
    </source>
</evidence>
<dbReference type="FunFam" id="3.20.20.80:FF:000012">
    <property type="entry name" value="Mannan endo-1,4-beta-mannosidase 6"/>
    <property type="match status" value="1"/>
</dbReference>
<evidence type="ECO:0000259" key="9">
    <source>
        <dbReference type="Pfam" id="PF26410"/>
    </source>
</evidence>
<evidence type="ECO:0000256" key="4">
    <source>
        <dbReference type="ARBA" id="ARBA00012706"/>
    </source>
</evidence>
<dbReference type="InterPro" id="IPR001547">
    <property type="entry name" value="Glyco_hydro_5"/>
</dbReference>
<dbReference type="GO" id="GO:0000272">
    <property type="term" value="P:polysaccharide catabolic process"/>
    <property type="evidence" value="ECO:0007669"/>
    <property type="project" value="InterPro"/>
</dbReference>
<sequence length="421" mass="47367">MMKHLGIALFVLILIKNHGNFLHVEADDGFVKTRGVHLILNGSPYYANGFNAYWLMYIASDTSQRDKITSAFEEATKRGLTIGRTWAFSDGGYRPLQSSPGSYNEQTFQGLDFAISEAGKHGIKLILSLVNNYESYGGKKQYVEWARSQGQSISSEDDFFTNSLVKGFYKNHIKTVLTRRNSLTGIAYKDDPTIMAWELMNEPRCNADTSGKILQDWITEMAAYVKSVDGNHLLEIGLEGFYGESKKPSNPNGYLLGSDFITNNQITGIDFATVHSYPDQWISGSTEETQLSFLNSWVKDHIEDAQNVLRMPVMFAEFGKSTKTSGVDERDRLYNIVFSKIYSSASGGGAAVGGLFWQLLVEGMDSFRDGYEVILSEDSSTASLIAQESQKLVRIRKMYTRLKNIEKLKKARDMRKPKHRN</sequence>
<reference evidence="10 11" key="1">
    <citation type="submission" date="2019-06" db="EMBL/GenBank/DDBJ databases">
        <title>A chromosomal-level reference genome of Carpinus fangiana (Coryloideae, Betulaceae).</title>
        <authorList>
            <person name="Yang X."/>
            <person name="Wang Z."/>
            <person name="Zhang L."/>
            <person name="Hao G."/>
            <person name="Liu J."/>
            <person name="Yang Y."/>
        </authorList>
    </citation>
    <scope>NUCLEOTIDE SEQUENCE [LARGE SCALE GENOMIC DNA]</scope>
    <source>
        <strain evidence="10">Cfa_2016G</strain>
        <tissue evidence="10">Leaf</tissue>
    </source>
</reference>
<dbReference type="AlphaFoldDB" id="A0A5N6R9S6"/>
<dbReference type="PANTHER" id="PTHR31451">
    <property type="match status" value="1"/>
</dbReference>
<keyword evidence="8" id="KW-0732">Signal</keyword>
<keyword evidence="11" id="KW-1185">Reference proteome</keyword>
<comment type="similarity">
    <text evidence="3">Belongs to the glycosyl hydrolase 5 (cellulase A) family.</text>
</comment>
<keyword evidence="5" id="KW-0964">Secreted</keyword>
<feature type="signal peptide" evidence="8">
    <location>
        <begin position="1"/>
        <end position="19"/>
    </location>
</feature>
<protein>
    <recommendedName>
        <fullName evidence="4">mannan endo-1,4-beta-mannosidase</fullName>
        <ecNumber evidence="4">3.2.1.78</ecNumber>
    </recommendedName>
</protein>
<dbReference type="GO" id="GO:0016985">
    <property type="term" value="F:mannan endo-1,4-beta-mannosidase activity"/>
    <property type="evidence" value="ECO:0007669"/>
    <property type="project" value="UniProtKB-EC"/>
</dbReference>
<dbReference type="InterPro" id="IPR017853">
    <property type="entry name" value="GH"/>
</dbReference>
<name>A0A5N6R9S6_9ROSI</name>
<dbReference type="SUPFAM" id="SSF51445">
    <property type="entry name" value="(Trans)glycosidases"/>
    <property type="match status" value="1"/>
</dbReference>
<evidence type="ECO:0000256" key="1">
    <source>
        <dbReference type="ARBA" id="ARBA00001678"/>
    </source>
</evidence>
<evidence type="ECO:0000256" key="2">
    <source>
        <dbReference type="ARBA" id="ARBA00004613"/>
    </source>
</evidence>
<dbReference type="Gene3D" id="3.20.20.80">
    <property type="entry name" value="Glycosidases"/>
    <property type="match status" value="1"/>
</dbReference>
<dbReference type="Proteomes" id="UP000327013">
    <property type="component" value="Chromosome 5"/>
</dbReference>
<comment type="subcellular location">
    <subcellularLocation>
        <location evidence="2">Secreted</location>
    </subcellularLocation>
</comment>
<dbReference type="Pfam" id="PF26410">
    <property type="entry name" value="GH5_mannosidase"/>
    <property type="match status" value="1"/>
</dbReference>
<organism evidence="10 11">
    <name type="scientific">Carpinus fangiana</name>
    <dbReference type="NCBI Taxonomy" id="176857"/>
    <lineage>
        <taxon>Eukaryota</taxon>
        <taxon>Viridiplantae</taxon>
        <taxon>Streptophyta</taxon>
        <taxon>Embryophyta</taxon>
        <taxon>Tracheophyta</taxon>
        <taxon>Spermatophyta</taxon>
        <taxon>Magnoliopsida</taxon>
        <taxon>eudicotyledons</taxon>
        <taxon>Gunneridae</taxon>
        <taxon>Pentapetalae</taxon>
        <taxon>rosids</taxon>
        <taxon>fabids</taxon>
        <taxon>Fagales</taxon>
        <taxon>Betulaceae</taxon>
        <taxon>Carpinus</taxon>
    </lineage>
</organism>
<accession>A0A5N6R9S6</accession>
<feature type="domain" description="Glycoside hydrolase family 5" evidence="9">
    <location>
        <begin position="30"/>
        <end position="358"/>
    </location>
</feature>
<evidence type="ECO:0000313" key="11">
    <source>
        <dbReference type="Proteomes" id="UP000327013"/>
    </source>
</evidence>
<keyword evidence="6" id="KW-0378">Hydrolase</keyword>
<evidence type="ECO:0000256" key="7">
    <source>
        <dbReference type="ARBA" id="ARBA00023295"/>
    </source>
</evidence>
<dbReference type="OrthoDB" id="406631at2759"/>
<proteinExistence type="inferred from homology"/>
<keyword evidence="7" id="KW-0326">Glycosidase</keyword>
<dbReference type="EMBL" id="CM017325">
    <property type="protein sequence ID" value="KAE8057143.1"/>
    <property type="molecule type" value="Genomic_DNA"/>
</dbReference>
<evidence type="ECO:0000256" key="5">
    <source>
        <dbReference type="ARBA" id="ARBA00022525"/>
    </source>
</evidence>
<dbReference type="InterPro" id="IPR045053">
    <property type="entry name" value="MAN-like"/>
</dbReference>
<evidence type="ECO:0000256" key="6">
    <source>
        <dbReference type="ARBA" id="ARBA00022801"/>
    </source>
</evidence>
<evidence type="ECO:0000256" key="3">
    <source>
        <dbReference type="ARBA" id="ARBA00005641"/>
    </source>
</evidence>
<comment type="catalytic activity">
    <reaction evidence="1">
        <text>Random hydrolysis of (1-&gt;4)-beta-D-mannosidic linkages in mannans, galactomannans and glucomannans.</text>
        <dbReference type="EC" id="3.2.1.78"/>
    </reaction>
</comment>
<dbReference type="EC" id="3.2.1.78" evidence="4"/>
<evidence type="ECO:0000256" key="8">
    <source>
        <dbReference type="SAM" id="SignalP"/>
    </source>
</evidence>
<feature type="chain" id="PRO_5024431562" description="mannan endo-1,4-beta-mannosidase" evidence="8">
    <location>
        <begin position="20"/>
        <end position="421"/>
    </location>
</feature>
<dbReference type="GO" id="GO:0005576">
    <property type="term" value="C:extracellular region"/>
    <property type="evidence" value="ECO:0007669"/>
    <property type="project" value="UniProtKB-SubCell"/>
</dbReference>